<evidence type="ECO:0000313" key="1">
    <source>
        <dbReference type="EMBL" id="QSS61879.1"/>
    </source>
</evidence>
<reference evidence="1" key="1">
    <citation type="submission" date="2021-01" db="EMBL/GenBank/DDBJ databases">
        <title>Chromosome-level genome assembly of a human fungal pathogen reveals clustering of transcriptionally co-regulated genes.</title>
        <authorList>
            <person name="Voorhies M."/>
            <person name="Cohen S."/>
            <person name="Shea T.P."/>
            <person name="Petrus S."/>
            <person name="Munoz J.F."/>
            <person name="Poplawski S."/>
            <person name="Goldman W.E."/>
            <person name="Michael T."/>
            <person name="Cuomo C.A."/>
            <person name="Sil A."/>
            <person name="Beyhan S."/>
        </authorList>
    </citation>
    <scope>NUCLEOTIDE SEQUENCE</scope>
    <source>
        <strain evidence="1">WU24</strain>
    </source>
</reference>
<dbReference type="Proteomes" id="UP000663671">
    <property type="component" value="Chromosome 5"/>
</dbReference>
<dbReference type="VEuPathDB" id="FungiDB:I7I51_04056"/>
<name>A0A8A1M780_AJECA</name>
<protein>
    <submittedName>
        <fullName evidence="1">Uncharacterized protein</fullName>
    </submittedName>
</protein>
<dbReference type="EMBL" id="CP069111">
    <property type="protein sequence ID" value="QSS61879.1"/>
    <property type="molecule type" value="Genomic_DNA"/>
</dbReference>
<accession>A0A8A1M780</accession>
<gene>
    <name evidence="1" type="ORF">I7I51_04056</name>
</gene>
<dbReference type="AlphaFoldDB" id="A0A8A1M780"/>
<organism evidence="1 2">
    <name type="scientific">Ajellomyces capsulatus</name>
    <name type="common">Darling's disease fungus</name>
    <name type="synonym">Histoplasma capsulatum</name>
    <dbReference type="NCBI Taxonomy" id="5037"/>
    <lineage>
        <taxon>Eukaryota</taxon>
        <taxon>Fungi</taxon>
        <taxon>Dikarya</taxon>
        <taxon>Ascomycota</taxon>
        <taxon>Pezizomycotina</taxon>
        <taxon>Eurotiomycetes</taxon>
        <taxon>Eurotiomycetidae</taxon>
        <taxon>Onygenales</taxon>
        <taxon>Ajellomycetaceae</taxon>
        <taxon>Histoplasma</taxon>
    </lineage>
</organism>
<evidence type="ECO:0000313" key="2">
    <source>
        <dbReference type="Proteomes" id="UP000663671"/>
    </source>
</evidence>
<proteinExistence type="predicted"/>
<dbReference type="OrthoDB" id="10639383at2759"/>
<sequence length="140" mass="15571">MPGTISDCDHVDICSLTILELRNSYNHTAQAIDLVRVILLLPRYPVLAGSRLPVTHNQTSAGRWNKSLTFRHVLDHSQVGTGRKNSSNNARPCRTPKPYKKFVLITRSPLDDIMLDLNAAGESIDQTICESEQLSVTSDE</sequence>